<keyword evidence="2" id="KW-0732">Signal</keyword>
<protein>
    <submittedName>
        <fullName evidence="3">Uncharacterized protein</fullName>
    </submittedName>
</protein>
<organism evidence="3 4">
    <name type="scientific">Bdellovibrio bacteriovorus</name>
    <dbReference type="NCBI Taxonomy" id="959"/>
    <lineage>
        <taxon>Bacteria</taxon>
        <taxon>Pseudomonadati</taxon>
        <taxon>Bdellovibrionota</taxon>
        <taxon>Bdellovibrionia</taxon>
        <taxon>Bdellovibrionales</taxon>
        <taxon>Pseudobdellovibrionaceae</taxon>
        <taxon>Bdellovibrio</taxon>
    </lineage>
</organism>
<evidence type="ECO:0000313" key="3">
    <source>
        <dbReference type="EMBL" id="KYG60493.1"/>
    </source>
</evidence>
<dbReference type="Proteomes" id="UP000075391">
    <property type="component" value="Unassembled WGS sequence"/>
</dbReference>
<evidence type="ECO:0000256" key="1">
    <source>
        <dbReference type="SAM" id="MobiDB-lite"/>
    </source>
</evidence>
<feature type="chain" id="PRO_5007572497" evidence="2">
    <location>
        <begin position="32"/>
        <end position="496"/>
    </location>
</feature>
<feature type="region of interest" description="Disordered" evidence="1">
    <location>
        <begin position="118"/>
        <end position="146"/>
    </location>
</feature>
<name>A0A150WC43_BDEBC</name>
<gene>
    <name evidence="3" type="ORF">AZI85_13135</name>
</gene>
<accession>A0A150WC43</accession>
<dbReference type="EMBL" id="LUKF01000020">
    <property type="protein sequence ID" value="KYG60493.1"/>
    <property type="molecule type" value="Genomic_DNA"/>
</dbReference>
<evidence type="ECO:0000256" key="2">
    <source>
        <dbReference type="SAM" id="SignalP"/>
    </source>
</evidence>
<reference evidence="3 4" key="1">
    <citation type="submission" date="2016-03" db="EMBL/GenBank/DDBJ databases">
        <authorList>
            <person name="Ploux O."/>
        </authorList>
    </citation>
    <scope>NUCLEOTIDE SEQUENCE [LARGE SCALE GENOMIC DNA]</scope>
    <source>
        <strain evidence="3 4">BER2</strain>
    </source>
</reference>
<evidence type="ECO:0000313" key="4">
    <source>
        <dbReference type="Proteomes" id="UP000075391"/>
    </source>
</evidence>
<dbReference type="AlphaFoldDB" id="A0A150WC43"/>
<sequence>MFSMFLDCLILKRSARALLFATLLFSGAVFAQDAVQIDPGNQKLSSADRIANILINSLPESGVKKGLQRYYEIINPSAYEADAEVAFTNSGLSLYFARQFKGNACFAEKTLRFYHDIRSNTKNTQRPDPQMQRHSRTSLGDTAGETRKDLPAGWLFQKALTFTKGNPNAALSLIGICGHDDIAQGTAFNQEAEDKLLAQGYKWEDLYLDPDTTGEEETFCPPRESDFYIARSLSKKSDISDSLKRRILDVQYPGKKAEQIASKNYHVLGAAFMTCQMIEAGLNPYLAVQVETTAANLYRGIRLCQNIEAPASLFWKLQKMPELLRRPHSYTFEQAVIRKALDRGTNKECTMKKVETDPLCELLYKVGSGFDLTSPRAAARAEEQLNKYLDMMIPSGVYTSWNITGKVAGISIPCTRDQLFGPHPFMKWLVGQGHLPLNICGKGLSLESCRKALNTLRTWEVDFDWTVSQHLAGAQFAAGVCKPLPQGKSSFQNFCD</sequence>
<feature type="signal peptide" evidence="2">
    <location>
        <begin position="1"/>
        <end position="31"/>
    </location>
</feature>
<proteinExistence type="predicted"/>
<comment type="caution">
    <text evidence="3">The sequence shown here is derived from an EMBL/GenBank/DDBJ whole genome shotgun (WGS) entry which is preliminary data.</text>
</comment>